<dbReference type="Pfam" id="PF00528">
    <property type="entry name" value="BPD_transp_1"/>
    <property type="match status" value="1"/>
</dbReference>
<keyword evidence="4 7" id="KW-0812">Transmembrane</keyword>
<comment type="subcellular location">
    <subcellularLocation>
        <location evidence="1">Cell membrane</location>
        <topology evidence="1">Multi-pass membrane protein</topology>
    </subcellularLocation>
</comment>
<keyword evidence="5 7" id="KW-1133">Transmembrane helix</keyword>
<dbReference type="InterPro" id="IPR000515">
    <property type="entry name" value="MetI-like"/>
</dbReference>
<keyword evidence="10" id="KW-1185">Reference proteome</keyword>
<evidence type="ECO:0000259" key="8">
    <source>
        <dbReference type="Pfam" id="PF00528"/>
    </source>
</evidence>
<dbReference type="Proteomes" id="UP001596417">
    <property type="component" value="Unassembled WGS sequence"/>
</dbReference>
<feature type="transmembrane region" description="Helical" evidence="7">
    <location>
        <begin position="6"/>
        <end position="25"/>
    </location>
</feature>
<dbReference type="GO" id="GO:0005886">
    <property type="term" value="C:plasma membrane"/>
    <property type="evidence" value="ECO:0007669"/>
    <property type="project" value="UniProtKB-SubCell"/>
</dbReference>
<keyword evidence="3" id="KW-1003">Cell membrane</keyword>
<comment type="caution">
    <text evidence="9">The sequence shown here is derived from an EMBL/GenBank/DDBJ whole genome shotgun (WGS) entry which is preliminary data.</text>
</comment>
<accession>A0ABD5YYX9</accession>
<dbReference type="PANTHER" id="PTHR30465">
    <property type="entry name" value="INNER MEMBRANE ABC TRANSPORTER"/>
    <property type="match status" value="1"/>
</dbReference>
<proteinExistence type="predicted"/>
<evidence type="ECO:0000256" key="7">
    <source>
        <dbReference type="SAM" id="Phobius"/>
    </source>
</evidence>
<evidence type="ECO:0000256" key="3">
    <source>
        <dbReference type="ARBA" id="ARBA00022475"/>
    </source>
</evidence>
<keyword evidence="2" id="KW-0813">Transport</keyword>
<dbReference type="EMBL" id="JBHTAX010000006">
    <property type="protein sequence ID" value="MFC7192886.1"/>
    <property type="molecule type" value="Genomic_DNA"/>
</dbReference>
<evidence type="ECO:0000256" key="5">
    <source>
        <dbReference type="ARBA" id="ARBA00022989"/>
    </source>
</evidence>
<evidence type="ECO:0000256" key="4">
    <source>
        <dbReference type="ARBA" id="ARBA00022692"/>
    </source>
</evidence>
<feature type="transmembrane region" description="Helical" evidence="7">
    <location>
        <begin position="60"/>
        <end position="81"/>
    </location>
</feature>
<evidence type="ECO:0000256" key="6">
    <source>
        <dbReference type="ARBA" id="ARBA00023136"/>
    </source>
</evidence>
<evidence type="ECO:0000256" key="1">
    <source>
        <dbReference type="ARBA" id="ARBA00004651"/>
    </source>
</evidence>
<evidence type="ECO:0000256" key="2">
    <source>
        <dbReference type="ARBA" id="ARBA00022448"/>
    </source>
</evidence>
<keyword evidence="6 7" id="KW-0472">Membrane</keyword>
<name>A0ABD5YYX9_9EURY</name>
<dbReference type="AlphaFoldDB" id="A0ABD5YYX9"/>
<sequence>MVSAGWSAALPILTGFVLGISGLGMRGNAVRIMESDYIRVARLRGLSQSRIASRYLARNAILPLYTGFMIGIAGIFGSGIITERIFSYPAVGWYTFAAQKRATIRCSWGRSSSTRRSRLQG</sequence>
<dbReference type="PANTHER" id="PTHR30465:SF0">
    <property type="entry name" value="OLIGOPEPTIDE TRANSPORT SYSTEM PERMEASE PROTEIN APPB"/>
    <property type="match status" value="1"/>
</dbReference>
<feature type="domain" description="ABC transmembrane type-1" evidence="8">
    <location>
        <begin position="9"/>
        <end position="101"/>
    </location>
</feature>
<dbReference type="RefSeq" id="WP_390206876.1">
    <property type="nucleotide sequence ID" value="NZ_JBHSZC010000005.1"/>
</dbReference>
<evidence type="ECO:0000313" key="9">
    <source>
        <dbReference type="EMBL" id="MFC7192886.1"/>
    </source>
</evidence>
<organism evidence="9 10">
    <name type="scientific">Halocatena marina</name>
    <dbReference type="NCBI Taxonomy" id="2934937"/>
    <lineage>
        <taxon>Archaea</taxon>
        <taxon>Methanobacteriati</taxon>
        <taxon>Methanobacteriota</taxon>
        <taxon>Stenosarchaea group</taxon>
        <taxon>Halobacteria</taxon>
        <taxon>Halobacteriales</taxon>
        <taxon>Natronomonadaceae</taxon>
        <taxon>Halocatena</taxon>
    </lineage>
</organism>
<reference evidence="9 10" key="1">
    <citation type="journal article" date="2019" name="Int. J. Syst. Evol. Microbiol.">
        <title>The Global Catalogue of Microorganisms (GCM) 10K type strain sequencing project: providing services to taxonomists for standard genome sequencing and annotation.</title>
        <authorList>
            <consortium name="The Broad Institute Genomics Platform"/>
            <consortium name="The Broad Institute Genome Sequencing Center for Infectious Disease"/>
            <person name="Wu L."/>
            <person name="Ma J."/>
        </authorList>
    </citation>
    <scope>NUCLEOTIDE SEQUENCE [LARGE SCALE GENOMIC DNA]</scope>
    <source>
        <strain evidence="9 10">RDMS1</strain>
    </source>
</reference>
<evidence type="ECO:0000313" key="10">
    <source>
        <dbReference type="Proteomes" id="UP001596417"/>
    </source>
</evidence>
<protein>
    <submittedName>
        <fullName evidence="9">ABC transporter permease subunit</fullName>
    </submittedName>
</protein>
<gene>
    <name evidence="9" type="ORF">ACFQL7_25800</name>
</gene>